<accession>A0A178IM58</accession>
<dbReference type="PANTHER" id="PTHR22953:SF153">
    <property type="entry name" value="PURPLE ACID PHOSPHATASE"/>
    <property type="match status" value="1"/>
</dbReference>
<comment type="caution">
    <text evidence="4">The sequence shown here is derived from an EMBL/GenBank/DDBJ whole genome shotgun (WGS) entry which is preliminary data.</text>
</comment>
<dbReference type="InterPro" id="IPR015914">
    <property type="entry name" value="PAPs_N"/>
</dbReference>
<proteinExistence type="predicted"/>
<dbReference type="InterPro" id="IPR008963">
    <property type="entry name" value="Purple_acid_Pase-like_N"/>
</dbReference>
<protein>
    <recommendedName>
        <fullName evidence="6">Calcineurin-like phosphoesterase domain-containing protein</fullName>
    </recommendedName>
</protein>
<dbReference type="Pfam" id="PF00149">
    <property type="entry name" value="Metallophos"/>
    <property type="match status" value="1"/>
</dbReference>
<dbReference type="OrthoDB" id="9809781at2"/>
<dbReference type="InterPro" id="IPR004843">
    <property type="entry name" value="Calcineurin-like_PHP"/>
</dbReference>
<gene>
    <name evidence="4" type="ORF">AW736_05710</name>
</gene>
<dbReference type="GO" id="GO:0003993">
    <property type="term" value="F:acid phosphatase activity"/>
    <property type="evidence" value="ECO:0007669"/>
    <property type="project" value="InterPro"/>
</dbReference>
<dbReference type="RefSeq" id="WP_068769250.1">
    <property type="nucleotide sequence ID" value="NZ_CP109796.1"/>
</dbReference>
<dbReference type="Pfam" id="PF16656">
    <property type="entry name" value="Pur_ac_phosph_N"/>
    <property type="match status" value="1"/>
</dbReference>
<dbReference type="PANTHER" id="PTHR22953">
    <property type="entry name" value="ACID PHOSPHATASE RELATED"/>
    <property type="match status" value="1"/>
</dbReference>
<feature type="domain" description="Purple acid phosphatase N-terminal" evidence="3">
    <location>
        <begin position="242"/>
        <end position="344"/>
    </location>
</feature>
<dbReference type="InterPro" id="IPR029052">
    <property type="entry name" value="Metallo-depent_PP-like"/>
</dbReference>
<dbReference type="EMBL" id="LRRQ01000043">
    <property type="protein sequence ID" value="OAM90993.1"/>
    <property type="molecule type" value="Genomic_DNA"/>
</dbReference>
<evidence type="ECO:0008006" key="6">
    <source>
        <dbReference type="Google" id="ProtNLM"/>
    </source>
</evidence>
<evidence type="ECO:0000256" key="1">
    <source>
        <dbReference type="ARBA" id="ARBA00022729"/>
    </source>
</evidence>
<feature type="domain" description="Calcineurin-like phosphoesterase" evidence="2">
    <location>
        <begin position="354"/>
        <end position="534"/>
    </location>
</feature>
<evidence type="ECO:0000259" key="2">
    <source>
        <dbReference type="Pfam" id="PF00149"/>
    </source>
</evidence>
<dbReference type="Gene3D" id="3.60.21.10">
    <property type="match status" value="1"/>
</dbReference>
<dbReference type="SUPFAM" id="SSF49363">
    <property type="entry name" value="Purple acid phosphatase, N-terminal domain"/>
    <property type="match status" value="1"/>
</dbReference>
<keyword evidence="5" id="KW-1185">Reference proteome</keyword>
<organism evidence="4 5">
    <name type="scientific">Termitidicoccus mucosus</name>
    <dbReference type="NCBI Taxonomy" id="1184151"/>
    <lineage>
        <taxon>Bacteria</taxon>
        <taxon>Pseudomonadati</taxon>
        <taxon>Verrucomicrobiota</taxon>
        <taxon>Opitutia</taxon>
        <taxon>Opitutales</taxon>
        <taxon>Opitutaceae</taxon>
        <taxon>Termitidicoccus</taxon>
    </lineage>
</organism>
<dbReference type="AlphaFoldDB" id="A0A178IM58"/>
<dbReference type="STRING" id="1184151.AW736_05710"/>
<dbReference type="SUPFAM" id="SSF56300">
    <property type="entry name" value="Metallo-dependent phosphatases"/>
    <property type="match status" value="1"/>
</dbReference>
<reference evidence="4 5" key="1">
    <citation type="submission" date="2016-01" db="EMBL/GenBank/DDBJ databases">
        <title>High potential of lignocellulose degradation of a new Verrucomicrobia species.</title>
        <authorList>
            <person name="Wang Y."/>
            <person name="Shi Y."/>
            <person name="Qiu Z."/>
            <person name="Liu S."/>
            <person name="Yang H."/>
        </authorList>
    </citation>
    <scope>NUCLEOTIDE SEQUENCE [LARGE SCALE GENOMIC DNA]</scope>
    <source>
        <strain evidence="4 5">TSB47</strain>
    </source>
</reference>
<name>A0A178IM58_9BACT</name>
<evidence type="ECO:0000259" key="3">
    <source>
        <dbReference type="Pfam" id="PF16656"/>
    </source>
</evidence>
<dbReference type="InterPro" id="IPR039331">
    <property type="entry name" value="PAPs-like"/>
</dbReference>
<evidence type="ECO:0000313" key="5">
    <source>
        <dbReference type="Proteomes" id="UP000078486"/>
    </source>
</evidence>
<dbReference type="GO" id="GO:0046872">
    <property type="term" value="F:metal ion binding"/>
    <property type="evidence" value="ECO:0007669"/>
    <property type="project" value="InterPro"/>
</dbReference>
<sequence length="614" mass="69244">MIARRVLSPGNQPFCIAFTIAVLGSSALINAPRSAAHTLDGPSFHDTMAATRERLINVCGTEKLAAMSLDELTAQLTADERHLLGTTFINFHISKPAWVHVVIPTVKKGDPFWLNNRGFIRGEGRWNVSSIEYETWSRQFSPGHVGLGLPSLSGIPENYAVVITPAEKNGPEPEVSELYPGHLRLGKVALKERLYVDSERRLSKAPDEFIGRTLILTQRSMRDKGKLYREFRLSPYPSSTKPDNILLTWTDEPDTTQTIRWRTNAATTRGALALAEGKSSPIKIGRAQKIAATTEEFVTNDIANDPVIHLHTVRLTGLKPDTTYTYTIGDDTDAGWIKPVEFTTAPGRPKTFSFIYLGDAQNGFLEWGRMMKDAVKQRPDAAFVIMAGDLVTRGNERDDWDDLFHNATGLFDRRPIVPVIGNHEYQGEKPLLYQRFFAVRDNGPKNIDPGRAYSFEYGNALVIVLDSNKNIPEQAGWLEQQLRDTKALWKFVSYHHPAYASRSGRSYPDINKHWVPIFDRYHVDLALQGHDHAYLRTYPMNAGRRVGKPAGGTIYLITVSGTKLYEQEKHDYTEVGFTKVPTWQILDIKIEDRTLLYRAYGVDGKLRDEFVIEK</sequence>
<keyword evidence="1" id="KW-0732">Signal</keyword>
<evidence type="ECO:0000313" key="4">
    <source>
        <dbReference type="EMBL" id="OAM90993.1"/>
    </source>
</evidence>
<dbReference type="Proteomes" id="UP000078486">
    <property type="component" value="Unassembled WGS sequence"/>
</dbReference>
<dbReference type="Gene3D" id="2.60.40.380">
    <property type="entry name" value="Purple acid phosphatase-like, N-terminal"/>
    <property type="match status" value="1"/>
</dbReference>